<dbReference type="CDD" id="cd10170">
    <property type="entry name" value="ASKHA_NBD_HSP70"/>
    <property type="match status" value="1"/>
</dbReference>
<dbReference type="OrthoDB" id="2963168at2759"/>
<organism evidence="1 2">
    <name type="scientific">Ephemerocybe angulata</name>
    <dbReference type="NCBI Taxonomy" id="980116"/>
    <lineage>
        <taxon>Eukaryota</taxon>
        <taxon>Fungi</taxon>
        <taxon>Dikarya</taxon>
        <taxon>Basidiomycota</taxon>
        <taxon>Agaricomycotina</taxon>
        <taxon>Agaricomycetes</taxon>
        <taxon>Agaricomycetidae</taxon>
        <taxon>Agaricales</taxon>
        <taxon>Agaricineae</taxon>
        <taxon>Psathyrellaceae</taxon>
        <taxon>Ephemerocybe</taxon>
    </lineage>
</organism>
<dbReference type="AlphaFoldDB" id="A0A8H6LZW8"/>
<protein>
    <submittedName>
        <fullName evidence="1">Uncharacterized protein</fullName>
    </submittedName>
</protein>
<name>A0A8H6LZW8_9AGAR</name>
<gene>
    <name evidence="1" type="ORF">DFP72DRAFT_914701</name>
</gene>
<dbReference type="Gene3D" id="3.30.420.40">
    <property type="match status" value="1"/>
</dbReference>
<evidence type="ECO:0000313" key="2">
    <source>
        <dbReference type="Proteomes" id="UP000521943"/>
    </source>
</evidence>
<proteinExistence type="predicted"/>
<keyword evidence="2" id="KW-1185">Reference proteome</keyword>
<comment type="caution">
    <text evidence="1">The sequence shown here is derived from an EMBL/GenBank/DDBJ whole genome shotgun (WGS) entry which is preliminary data.</text>
</comment>
<dbReference type="EMBL" id="JACGCI010000066">
    <property type="protein sequence ID" value="KAF6749120.1"/>
    <property type="molecule type" value="Genomic_DNA"/>
</dbReference>
<dbReference type="SUPFAM" id="SSF53067">
    <property type="entry name" value="Actin-like ATPase domain"/>
    <property type="match status" value="2"/>
</dbReference>
<dbReference type="PANTHER" id="PTHR14187:SF5">
    <property type="entry name" value="HEAT SHOCK 70 KDA PROTEIN 12A"/>
    <property type="match status" value="1"/>
</dbReference>
<dbReference type="PANTHER" id="PTHR14187">
    <property type="entry name" value="ALPHA KINASE/ELONGATION FACTOR 2 KINASE"/>
    <property type="match status" value="1"/>
</dbReference>
<evidence type="ECO:0000313" key="1">
    <source>
        <dbReference type="EMBL" id="KAF6749120.1"/>
    </source>
</evidence>
<reference evidence="1 2" key="1">
    <citation type="submission" date="2020-07" db="EMBL/GenBank/DDBJ databases">
        <title>Comparative genomics of pyrophilous fungi reveals a link between fire events and developmental genes.</title>
        <authorList>
            <consortium name="DOE Joint Genome Institute"/>
            <person name="Steindorff A.S."/>
            <person name="Carver A."/>
            <person name="Calhoun S."/>
            <person name="Stillman K."/>
            <person name="Liu H."/>
            <person name="Lipzen A."/>
            <person name="Pangilinan J."/>
            <person name="Labutti K."/>
            <person name="Bruns T.D."/>
            <person name="Grigoriev I.V."/>
        </authorList>
    </citation>
    <scope>NUCLEOTIDE SEQUENCE [LARGE SCALE GENOMIC DNA]</scope>
    <source>
        <strain evidence="1 2">CBS 144469</strain>
    </source>
</reference>
<dbReference type="InterPro" id="IPR043129">
    <property type="entry name" value="ATPase_NBD"/>
</dbReference>
<accession>A0A8H6LZW8</accession>
<sequence length="425" mass="47730">MILDFQPYQGQRRKLVLAFDVGTTLSSTSYCVLEPGLVPEGKDVTSFPAQELTSESSMIPTVLYYDTEGHVNAVGAEVLQEGIFEQAEQEGWVKAEWFMLHICPKGRENTTITQNIPPLPPGKTVVQVLADYLFYLYNCVKSHIKNTHPNRANLGASFESHETEIVLSHPNTWDEWQQAQMREAVALAKLARVDDAVPENVHLISEGEANLWFALKHCLLPENTMEGGARVVIVDAGRCTIDISTYQKRVGDVKFEEVSAPKCHFNGSIFVGIRARLYIEALLKDSDYIKDLDRILRYFDQKTLLCFSNDKEPEFLTFGSTHDKDIRVGIRGGQLRLLGKDVAKFFEPSIECIVSTVEEETDGVTHVVLAGGFGSNGWLFKELQRRLGHRGLKVVRSSRNANVSQKLIVSTLLRAECEGSTWYMQ</sequence>
<dbReference type="Proteomes" id="UP000521943">
    <property type="component" value="Unassembled WGS sequence"/>
</dbReference>